<evidence type="ECO:0000256" key="1">
    <source>
        <dbReference type="ARBA" id="ARBA00022723"/>
    </source>
</evidence>
<dbReference type="Proteomes" id="UP000069940">
    <property type="component" value="Unassembled WGS sequence"/>
</dbReference>
<feature type="domain" description="Integrase catalytic" evidence="8">
    <location>
        <begin position="1799"/>
        <end position="1985"/>
    </location>
</feature>
<evidence type="ECO:0000256" key="6">
    <source>
        <dbReference type="SAM" id="MobiDB-lite"/>
    </source>
</evidence>
<evidence type="ECO:0000313" key="10">
    <source>
        <dbReference type="Proteomes" id="UP000069940"/>
    </source>
</evidence>
<dbReference type="Pfam" id="PF05380">
    <property type="entry name" value="Peptidase_A17"/>
    <property type="match status" value="1"/>
</dbReference>
<feature type="region of interest" description="Disordered" evidence="6">
    <location>
        <begin position="745"/>
        <end position="785"/>
    </location>
</feature>
<reference evidence="10" key="1">
    <citation type="journal article" date="2015" name="Proc. Natl. Acad. Sci. U.S.A.">
        <title>Genome sequence of the Asian Tiger mosquito, Aedes albopictus, reveals insights into its biology, genetics, and evolution.</title>
        <authorList>
            <person name="Chen X.G."/>
            <person name="Jiang X."/>
            <person name="Gu J."/>
            <person name="Xu M."/>
            <person name="Wu Y."/>
            <person name="Deng Y."/>
            <person name="Zhang C."/>
            <person name="Bonizzoni M."/>
            <person name="Dermauw W."/>
            <person name="Vontas J."/>
            <person name="Armbruster P."/>
            <person name="Huang X."/>
            <person name="Yang Y."/>
            <person name="Zhang H."/>
            <person name="He W."/>
            <person name="Peng H."/>
            <person name="Liu Y."/>
            <person name="Wu K."/>
            <person name="Chen J."/>
            <person name="Lirakis M."/>
            <person name="Topalis P."/>
            <person name="Van Leeuwen T."/>
            <person name="Hall A.B."/>
            <person name="Jiang X."/>
            <person name="Thorpe C."/>
            <person name="Mueller R.L."/>
            <person name="Sun C."/>
            <person name="Waterhouse R.M."/>
            <person name="Yan G."/>
            <person name="Tu Z.J."/>
            <person name="Fang X."/>
            <person name="James A.A."/>
        </authorList>
    </citation>
    <scope>NUCLEOTIDE SEQUENCE [LARGE SCALE GENOMIC DNA]</scope>
    <source>
        <strain evidence="10">Foshan</strain>
    </source>
</reference>
<dbReference type="InterPro" id="IPR043502">
    <property type="entry name" value="DNA/RNA_pol_sf"/>
</dbReference>
<dbReference type="CDD" id="cd15489">
    <property type="entry name" value="PHD_SF"/>
    <property type="match status" value="1"/>
</dbReference>
<dbReference type="GeneID" id="134290355"/>
<dbReference type="CDD" id="cd01644">
    <property type="entry name" value="RT_pepA17"/>
    <property type="match status" value="1"/>
</dbReference>
<dbReference type="RefSeq" id="XP_062713460.1">
    <property type="nucleotide sequence ID" value="XM_062857476.1"/>
</dbReference>
<dbReference type="PROSITE" id="PS50016">
    <property type="entry name" value="ZF_PHD_2"/>
    <property type="match status" value="1"/>
</dbReference>
<feature type="region of interest" description="Disordered" evidence="6">
    <location>
        <begin position="640"/>
        <end position="669"/>
    </location>
</feature>
<keyword evidence="5" id="KW-0175">Coiled coil</keyword>
<dbReference type="Pfam" id="PF00628">
    <property type="entry name" value="PHD"/>
    <property type="match status" value="1"/>
</dbReference>
<evidence type="ECO:0000259" key="7">
    <source>
        <dbReference type="PROSITE" id="PS50016"/>
    </source>
</evidence>
<dbReference type="InterPro" id="IPR040676">
    <property type="entry name" value="DUF5641"/>
</dbReference>
<dbReference type="SUPFAM" id="SSF56672">
    <property type="entry name" value="DNA/RNA polymerases"/>
    <property type="match status" value="1"/>
</dbReference>
<evidence type="ECO:0000259" key="8">
    <source>
        <dbReference type="PROSITE" id="PS50994"/>
    </source>
</evidence>
<dbReference type="InterPro" id="IPR019786">
    <property type="entry name" value="Zinc_finger_PHD-type_CS"/>
</dbReference>
<dbReference type="InterPro" id="IPR011011">
    <property type="entry name" value="Znf_FYVE_PHD"/>
</dbReference>
<dbReference type="Pfam" id="PF03564">
    <property type="entry name" value="DUF1759"/>
    <property type="match status" value="1"/>
</dbReference>
<protein>
    <submittedName>
        <fullName evidence="9">Uncharacterized protein</fullName>
    </submittedName>
</protein>
<evidence type="ECO:0000256" key="4">
    <source>
        <dbReference type="PROSITE-ProRule" id="PRU00146"/>
    </source>
</evidence>
<dbReference type="InterPro" id="IPR043128">
    <property type="entry name" value="Rev_trsase/Diguanyl_cyclase"/>
</dbReference>
<dbReference type="Gene3D" id="3.30.420.10">
    <property type="entry name" value="Ribonuclease H-like superfamily/Ribonuclease H"/>
    <property type="match status" value="1"/>
</dbReference>
<keyword evidence="1" id="KW-0479">Metal-binding</keyword>
<organism evidence="9 10">
    <name type="scientific">Aedes albopictus</name>
    <name type="common">Asian tiger mosquito</name>
    <name type="synonym">Stegomyia albopicta</name>
    <dbReference type="NCBI Taxonomy" id="7160"/>
    <lineage>
        <taxon>Eukaryota</taxon>
        <taxon>Metazoa</taxon>
        <taxon>Ecdysozoa</taxon>
        <taxon>Arthropoda</taxon>
        <taxon>Hexapoda</taxon>
        <taxon>Insecta</taxon>
        <taxon>Pterygota</taxon>
        <taxon>Neoptera</taxon>
        <taxon>Endopterygota</taxon>
        <taxon>Diptera</taxon>
        <taxon>Nematocera</taxon>
        <taxon>Culicoidea</taxon>
        <taxon>Culicidae</taxon>
        <taxon>Culicinae</taxon>
        <taxon>Aedini</taxon>
        <taxon>Aedes</taxon>
        <taxon>Stegomyia</taxon>
    </lineage>
</organism>
<dbReference type="SUPFAM" id="SSF53098">
    <property type="entry name" value="Ribonuclease H-like"/>
    <property type="match status" value="1"/>
</dbReference>
<dbReference type="InterPro" id="IPR008042">
    <property type="entry name" value="Retrotrans_Pao"/>
</dbReference>
<feature type="compositionally biased region" description="Low complexity" evidence="6">
    <location>
        <begin position="755"/>
        <end position="764"/>
    </location>
</feature>
<dbReference type="InterPro" id="IPR019787">
    <property type="entry name" value="Znf_PHD-finger"/>
</dbReference>
<dbReference type="Gene3D" id="3.10.10.10">
    <property type="entry name" value="HIV Type 1 Reverse Transcriptase, subunit A, domain 1"/>
    <property type="match status" value="1"/>
</dbReference>
<evidence type="ECO:0000313" key="9">
    <source>
        <dbReference type="EnsemblMetazoa" id="AALFPA23_012080.P17232"/>
    </source>
</evidence>
<name>A0ABM1YTR2_AEDAL</name>
<feature type="compositionally biased region" description="Polar residues" evidence="6">
    <location>
        <begin position="104"/>
        <end position="113"/>
    </location>
</feature>
<dbReference type="InterPro" id="IPR000477">
    <property type="entry name" value="RT_dom"/>
</dbReference>
<keyword evidence="2 4" id="KW-0863">Zinc-finger</keyword>
<dbReference type="InterPro" id="IPR001584">
    <property type="entry name" value="Integrase_cat-core"/>
</dbReference>
<dbReference type="Gene3D" id="3.30.70.270">
    <property type="match status" value="1"/>
</dbReference>
<keyword evidence="10" id="KW-1185">Reference proteome</keyword>
<feature type="region of interest" description="Disordered" evidence="6">
    <location>
        <begin position="175"/>
        <end position="195"/>
    </location>
</feature>
<reference evidence="9" key="2">
    <citation type="submission" date="2025-05" db="UniProtKB">
        <authorList>
            <consortium name="EnsemblMetazoa"/>
        </authorList>
    </citation>
    <scope>IDENTIFICATION</scope>
    <source>
        <strain evidence="9">Foshan</strain>
    </source>
</reference>
<dbReference type="Gene3D" id="3.30.40.10">
    <property type="entry name" value="Zinc/RING finger domain, C3HC4 (zinc finger)"/>
    <property type="match status" value="1"/>
</dbReference>
<feature type="compositionally biased region" description="Low complexity" evidence="6">
    <location>
        <begin position="120"/>
        <end position="136"/>
    </location>
</feature>
<feature type="region of interest" description="Disordered" evidence="6">
    <location>
        <begin position="342"/>
        <end position="362"/>
    </location>
</feature>
<accession>A0ABM1YTR2</accession>
<proteinExistence type="predicted"/>
<dbReference type="SMART" id="SM00249">
    <property type="entry name" value="PHD"/>
    <property type="match status" value="1"/>
</dbReference>
<evidence type="ECO:0000256" key="3">
    <source>
        <dbReference type="ARBA" id="ARBA00022833"/>
    </source>
</evidence>
<dbReference type="PROSITE" id="PS50994">
    <property type="entry name" value="INTEGRASE"/>
    <property type="match status" value="1"/>
</dbReference>
<feature type="domain" description="PHD-type" evidence="7">
    <location>
        <begin position="36"/>
        <end position="84"/>
    </location>
</feature>
<dbReference type="InterPro" id="IPR005312">
    <property type="entry name" value="DUF1759"/>
</dbReference>
<dbReference type="InterPro" id="IPR036397">
    <property type="entry name" value="RNaseH_sf"/>
</dbReference>
<feature type="compositionally biased region" description="Low complexity" evidence="6">
    <location>
        <begin position="175"/>
        <end position="192"/>
    </location>
</feature>
<evidence type="ECO:0000256" key="2">
    <source>
        <dbReference type="ARBA" id="ARBA00022771"/>
    </source>
</evidence>
<dbReference type="SUPFAM" id="SSF57903">
    <property type="entry name" value="FYVE/PHD zinc finger"/>
    <property type="match status" value="1"/>
</dbReference>
<feature type="region of interest" description="Disordered" evidence="6">
    <location>
        <begin position="92"/>
        <end position="145"/>
    </location>
</feature>
<feature type="coiled-coil region" evidence="5">
    <location>
        <begin position="195"/>
        <end position="242"/>
    </location>
</feature>
<sequence length="2101" mass="237368">MSSRTLRSGKVVGENGSANSGVQVVVTADPEESFPGRTCQVCRGLDSDEMVRCDVCSKWHHFRCVGVTQQIENFPWSCAKCESAKGVQETSSTAALLQGGEGPSGQSFDSYTNRLAVPPQHQLQHQHQQQSQQQRQQRPDVTASQQAISFARDKANQTKEADQAPFVTSLQWVVSPSRNESKTSSESSSRSSQTLAKLKLQMLEEVRNIERREAERQRIIAAEEAEKEKAFVEQKYQLLERALSDNGSSKSGSITRTRNWITATNAFHSEPTADQGKGLVNANIPAGQMQVWNPAVVRAGSTRSSLVEPTPPDPFPVPESMLNFPADQPALNSGMRRLALGSTDRAPRPTQPQPIPNVEPSRRVSMAEVSHSNGHGVAAPTQHMEGNPLRQFPHNVSVPEYQRFGPHSNQPPIHQQNHLHSSTMQDHRFYDQDGEVESDQYPITRKQLAARQAFSKDLPTFSGDPEEWPLFLSTFNSTTALCGFTNDENIVRLQRSLKGRAYEAVKSRLLHPTNVSGVMSTLKMLFGQPEVIVHSMMAKINSVPALREDKLESIVDFAVSVQNFCATVDACGLDEYFYNMTFLHQLVNKLPPSIKLSWAQYRLSLPTVNLSSFSSWLYSLAEAASAVTIPYNTFESKSARSDSRATNKGNSFVNAHSEETSPDHSSTASLNANGAANSCPVCKGSCKSITKCARFLEFSRDSRWATVRDLGLCRRCLRQHKGGCQAKLCGRNGCELKHHELLHNEQKSAPWRANTSSSDTSRSSPNQREESTSLPMQDSTDHGCHTHQVTSSQVLFRYLPVVLHGKHRSIETFAFLDDGSELTLLDEELADELQLEGEESSLCLLWTGGAKRREDCSKIVQLEVAAKHNDSKKYTMHGVRTVSELLLPSQTLNFEELSERYQHLKGLPIISYQDVRPRILIGMKDQHLSLVQKNREGALHEPIAVKTRLGWTVCGGGTLENAANLVHSVFHICTCESASDENLHKMMKEYFAVDSLGIFQSKQPLLSADEERAQTLLKTRTVLKENCYETGLLWRYDDVRLPDSFPMALRRLQCLRKRMDKDPQLADALNQKIIDLVEKNYARKLTDDELSESFARTWYLPIFPVTNPNKPGKIRMVWDAAAVAHGVSLNSVLLKGPDQLCELFTILVQFREGRIALTGDVREMFLQVRMRPDDQQCQRFLWYEGNGALSVYVLQVMTFGACCSPSSAQFVKNLNAQRFKGDYPAAVEVIQKRHYVDDMLVSVSTEDEAITLAQQVKKVHAEGGFEIRNWISNSRRVADTLDEDPAEEKNLDLSPELATEKVLGMWWSTDLDTFTFKVGWDRYGRALLQGQQRPTKREMLRVLMSVFDPLGLIAQFLIYLKILLQDVWRSGIGWDDQVDDNIFERWQTWLQVLPQIEHIRIPRCYFGAQRSNNGYAQLHTFVDASENGMAAACYLRFTYEDIVECCIVAAKTRVAPLKFLSIPRMELQAALLGARLARTVSEALTIQITRRIFWSDSQDVLCWIKSDHRRYSPFVAFRISEILELTEIIEWRYVPTDQNVADDGTKWKGLPDLKPRARWFSGPQFLHLPEEEWPRTSRGSTSTELELRPSAMTHFVAPNPLVNVNDFSSWRRLARVVALVHRFSNNCKQKHLKKPTMSGPITSQEITLAEAYLLRQAQLESYPDEVALLQRSRHDQKLTRTPLPKASSLHQKSPWLDQNRVMRMRGRIANCDYATEDAKHPVILPRDHPTTKLIIAHFHQRFHHQNHETVINEVRQKFSIPQLRSTYAKVRNSCQRCKNDRAAPQVPIMADLPAARLDAFSRPFTHAGVDLFGPYEVVIGRRVEKRWGMLVTCLTIRAIHVEVVHSLSTDSCIMALRNFIARRGKPRTFFSDRGTNFIGANRALKETESTINQEQLMKEFVDTDTSWTFLPPASPHMGGSWERLIGSVKKNLMAILPTKKLTDEVLRNLLTEVESTINSRPLTHVPVDDDSAPALTPNHFLLGSSNGSKPLSNANDNGVALRQGWRLSQVQADRFWKRWVTDYLPEITRRTKWFTDTKPIEINDVVVIVDPKSPRNCWPRGRIINTLPGRDGQPRSATVRTANGIYERPVAKLAVLDVRRV</sequence>
<dbReference type="Pfam" id="PF00078">
    <property type="entry name" value="RVT_1"/>
    <property type="match status" value="1"/>
</dbReference>
<dbReference type="PANTHER" id="PTHR47331:SF1">
    <property type="entry name" value="GAG-LIKE PROTEIN"/>
    <property type="match status" value="1"/>
</dbReference>
<dbReference type="Pfam" id="PF18701">
    <property type="entry name" value="DUF5641"/>
    <property type="match status" value="1"/>
</dbReference>
<dbReference type="EnsemblMetazoa" id="AALFPA23_012080.R17232">
    <property type="protein sequence ID" value="AALFPA23_012080.P17232"/>
    <property type="gene ID" value="AALFPA23_012080"/>
</dbReference>
<dbReference type="InterPro" id="IPR013083">
    <property type="entry name" value="Znf_RING/FYVE/PHD"/>
</dbReference>
<dbReference type="InterPro" id="IPR012337">
    <property type="entry name" value="RNaseH-like_sf"/>
</dbReference>
<dbReference type="PROSITE" id="PS01359">
    <property type="entry name" value="ZF_PHD_1"/>
    <property type="match status" value="1"/>
</dbReference>
<dbReference type="PANTHER" id="PTHR47331">
    <property type="entry name" value="PHD-TYPE DOMAIN-CONTAINING PROTEIN"/>
    <property type="match status" value="1"/>
</dbReference>
<evidence type="ECO:0000256" key="5">
    <source>
        <dbReference type="SAM" id="Coils"/>
    </source>
</evidence>
<dbReference type="InterPro" id="IPR001965">
    <property type="entry name" value="Znf_PHD"/>
</dbReference>
<keyword evidence="3" id="KW-0862">Zinc</keyword>